<comment type="caution">
    <text evidence="2">The sequence shown here is derived from an EMBL/GenBank/DDBJ whole genome shotgun (WGS) entry which is preliminary data.</text>
</comment>
<accession>A0ABS4KLE9</accession>
<gene>
    <name evidence="2" type="ORF">J2Z35_002449</name>
</gene>
<dbReference type="InterPro" id="IPR005094">
    <property type="entry name" value="Endonuclease_MobA/VirD2"/>
</dbReference>
<dbReference type="Gene3D" id="3.30.930.30">
    <property type="match status" value="1"/>
</dbReference>
<feature type="domain" description="MobA/VirD2-like nuclease" evidence="1">
    <location>
        <begin position="19"/>
        <end position="152"/>
    </location>
</feature>
<name>A0ABS4KLE9_9FIRM</name>
<dbReference type="RefSeq" id="WP_209661670.1">
    <property type="nucleotide sequence ID" value="NZ_JAGGLI010000034.1"/>
</dbReference>
<reference evidence="2 3" key="1">
    <citation type="submission" date="2021-03" db="EMBL/GenBank/DDBJ databases">
        <title>Genomic Encyclopedia of Type Strains, Phase IV (KMG-IV): sequencing the most valuable type-strain genomes for metagenomic binning, comparative biology and taxonomic classification.</title>
        <authorList>
            <person name="Goeker M."/>
        </authorList>
    </citation>
    <scope>NUCLEOTIDE SEQUENCE [LARGE SCALE GENOMIC DNA]</scope>
    <source>
        <strain evidence="2 3">DSM 27512</strain>
    </source>
</reference>
<organism evidence="2 3">
    <name type="scientific">Acetoanaerobium pronyense</name>
    <dbReference type="NCBI Taxonomy" id="1482736"/>
    <lineage>
        <taxon>Bacteria</taxon>
        <taxon>Bacillati</taxon>
        <taxon>Bacillota</taxon>
        <taxon>Clostridia</taxon>
        <taxon>Peptostreptococcales</taxon>
        <taxon>Filifactoraceae</taxon>
        <taxon>Acetoanaerobium</taxon>
    </lineage>
</organism>
<sequence length="439" mass="51137">MAYVKIKPIHSNVEKALNYITNPDKTADGILVSSYACSTSPHIAKLEFDLVTNISIKKRTNSVIARHLIQSFSPEDNVTPEQANKIGNTLAEEVLKKDYQYIIATHIDQNHIHNHIIFNTTSIIDNKKYRSNKYTYQNIQKISDKLCKENSLSIIPRKINQNKGKSYKEYIETQKGNSWKEVMKNDIDSVVIKVITFADFLEEMKNLNYTVKQGKHLAFQHENQSRFTRGKTLGEKYSEESIRYRIENPNTVELNKMIEMNERNKCKGAGFKKFAAKKNIDELSKMTKFMAENNINSLSNFEKLYKSNLIKINNIEETMYYLKNQIEERNATINSIITWKKTKDIYDKYVSLKGLEKEIFKIENKDNISNHEKVKLYLKEKYIESKIPKMSKLKEEILDLESKLKKTSLSYYSAKQDLKALSSLKNNIKTILKDSNLFI</sequence>
<dbReference type="EMBL" id="JAGGLI010000034">
    <property type="protein sequence ID" value="MBP2028619.1"/>
    <property type="molecule type" value="Genomic_DNA"/>
</dbReference>
<evidence type="ECO:0000259" key="1">
    <source>
        <dbReference type="Pfam" id="PF03432"/>
    </source>
</evidence>
<dbReference type="Pfam" id="PF03432">
    <property type="entry name" value="Relaxase"/>
    <property type="match status" value="1"/>
</dbReference>
<keyword evidence="3" id="KW-1185">Reference proteome</keyword>
<evidence type="ECO:0000313" key="2">
    <source>
        <dbReference type="EMBL" id="MBP2028619.1"/>
    </source>
</evidence>
<dbReference type="Proteomes" id="UP001314903">
    <property type="component" value="Unassembled WGS sequence"/>
</dbReference>
<evidence type="ECO:0000313" key="3">
    <source>
        <dbReference type="Proteomes" id="UP001314903"/>
    </source>
</evidence>
<protein>
    <recommendedName>
        <fullName evidence="1">MobA/VirD2-like nuclease domain-containing protein</fullName>
    </recommendedName>
</protein>
<proteinExistence type="predicted"/>